<evidence type="ECO:0000313" key="2">
    <source>
        <dbReference type="Proteomes" id="UP000518266"/>
    </source>
</evidence>
<gene>
    <name evidence="1" type="ORF">F7725_021628</name>
</gene>
<accession>A0A7J5ZDZ9</accession>
<reference evidence="1 2" key="1">
    <citation type="submission" date="2020-03" db="EMBL/GenBank/DDBJ databases">
        <title>Dissostichus mawsoni Genome sequencing and assembly.</title>
        <authorList>
            <person name="Park H."/>
        </authorList>
    </citation>
    <scope>NUCLEOTIDE SEQUENCE [LARGE SCALE GENOMIC DNA]</scope>
    <source>
        <strain evidence="1">DM0001</strain>
        <tissue evidence="1">Muscle</tissue>
    </source>
</reference>
<organism evidence="1 2">
    <name type="scientific">Dissostichus mawsoni</name>
    <name type="common">Antarctic cod</name>
    <dbReference type="NCBI Taxonomy" id="36200"/>
    <lineage>
        <taxon>Eukaryota</taxon>
        <taxon>Metazoa</taxon>
        <taxon>Chordata</taxon>
        <taxon>Craniata</taxon>
        <taxon>Vertebrata</taxon>
        <taxon>Euteleostomi</taxon>
        <taxon>Actinopterygii</taxon>
        <taxon>Neopterygii</taxon>
        <taxon>Teleostei</taxon>
        <taxon>Neoteleostei</taxon>
        <taxon>Acanthomorphata</taxon>
        <taxon>Eupercaria</taxon>
        <taxon>Perciformes</taxon>
        <taxon>Notothenioidei</taxon>
        <taxon>Nototheniidae</taxon>
        <taxon>Dissostichus</taxon>
    </lineage>
</organism>
<evidence type="ECO:0000313" key="1">
    <source>
        <dbReference type="EMBL" id="KAF3859229.1"/>
    </source>
</evidence>
<sequence length="473" mass="52917">MRVQSGTSVMTHPCCELVGPIRAASQGATELWHVGPHYPKFPVYPQGCAAMGERAHWPHIPSCDHLPEAQIRLLMLHSHQISQYGNYDLNVSMALEGNLIPFTETWGLGEHTLHFRTINLPLFLVAALLMLEGSPGTHVPDYGYLHKNWKTLARGLFQTAGKLKKNLHSVIMAGSESPLPGTEGEGERSGVDSLDTLSLSLFCVDCFVCPCRLQLHVVVIWSKKQPQGIKSQQLTQLRQPFNVSYNVPKRATNHGQGPTVMDTQHRSEYSRSTLIVLNIYALDMTKRGGGLKVLALQTLAEIKHPLHSLPANDSPSLRDPEERERIRSSECSRQVYRKYCEARGERRGGCGDEAHTLWCVLSLQWRGFSNKVQNEETAEENRRYFHCLSSEQIACSVRCDGGLDPEAGTFWTQSAARGGTVLDVLAFSPCPEDEFEKQTGSFTRSTWLSLQRRWDMASRSHQADVTVWETPNG</sequence>
<keyword evidence="2" id="KW-1185">Reference proteome</keyword>
<dbReference type="EMBL" id="JAAKFY010000003">
    <property type="protein sequence ID" value="KAF3859229.1"/>
    <property type="molecule type" value="Genomic_DNA"/>
</dbReference>
<dbReference type="Proteomes" id="UP000518266">
    <property type="component" value="Unassembled WGS sequence"/>
</dbReference>
<dbReference type="AlphaFoldDB" id="A0A7J5ZDZ9"/>
<name>A0A7J5ZDZ9_DISMA</name>
<comment type="caution">
    <text evidence="1">The sequence shown here is derived from an EMBL/GenBank/DDBJ whole genome shotgun (WGS) entry which is preliminary data.</text>
</comment>
<protein>
    <submittedName>
        <fullName evidence="1">Uncharacterized protein</fullName>
    </submittedName>
</protein>
<proteinExistence type="predicted"/>